<dbReference type="RefSeq" id="WP_280140606.1">
    <property type="nucleotide sequence ID" value="NZ_FNJC01000001.1"/>
</dbReference>
<evidence type="ECO:0000313" key="2">
    <source>
        <dbReference type="Proteomes" id="UP000198795"/>
    </source>
</evidence>
<proteinExistence type="predicted"/>
<dbReference type="Proteomes" id="UP000198795">
    <property type="component" value="Unassembled WGS sequence"/>
</dbReference>
<gene>
    <name evidence="1" type="ORF">SAMN04488061_0602</name>
</gene>
<organism evidence="1 2">
    <name type="scientific">Filomicrobium insigne</name>
    <dbReference type="NCBI Taxonomy" id="418854"/>
    <lineage>
        <taxon>Bacteria</taxon>
        <taxon>Pseudomonadati</taxon>
        <taxon>Pseudomonadota</taxon>
        <taxon>Alphaproteobacteria</taxon>
        <taxon>Hyphomicrobiales</taxon>
        <taxon>Hyphomicrobiaceae</taxon>
        <taxon>Filomicrobium</taxon>
    </lineage>
</organism>
<evidence type="ECO:0000313" key="1">
    <source>
        <dbReference type="EMBL" id="SDO21974.1"/>
    </source>
</evidence>
<sequence length="40" mass="4186">MASKLLILSAGLLLIAGVIAAIDPERGNNQPQTRLVGNAW</sequence>
<protein>
    <submittedName>
        <fullName evidence="1">Uncharacterized protein</fullName>
    </submittedName>
</protein>
<accession>A0A1H0HS82</accession>
<dbReference type="EMBL" id="FNJC01000001">
    <property type="protein sequence ID" value="SDO21974.1"/>
    <property type="molecule type" value="Genomic_DNA"/>
</dbReference>
<name>A0A1H0HS82_9HYPH</name>
<keyword evidence="2" id="KW-1185">Reference proteome</keyword>
<comment type="caution">
    <text evidence="1">The sequence shown here is derived from an EMBL/GenBank/DDBJ whole genome shotgun (WGS) entry which is preliminary data.</text>
</comment>
<reference evidence="1 2" key="1">
    <citation type="submission" date="2016-10" db="EMBL/GenBank/DDBJ databases">
        <authorList>
            <person name="Varghese N."/>
            <person name="Submissions S."/>
        </authorList>
    </citation>
    <scope>NUCLEOTIDE SEQUENCE [LARGE SCALE GENOMIC DNA]</scope>
    <source>
        <strain evidence="1 2">CGMCC 1.6497</strain>
    </source>
</reference>